<evidence type="ECO:0000256" key="1">
    <source>
        <dbReference type="SAM" id="Phobius"/>
    </source>
</evidence>
<evidence type="ECO:0000313" key="2">
    <source>
        <dbReference type="EMBL" id="GAA6146781.1"/>
    </source>
</evidence>
<gene>
    <name evidence="2" type="ORF">NBRC116585_29000</name>
</gene>
<feature type="transmembrane region" description="Helical" evidence="1">
    <location>
        <begin position="21"/>
        <end position="43"/>
    </location>
</feature>
<keyword evidence="1" id="KW-1133">Transmembrane helix</keyword>
<organism evidence="2 3">
    <name type="scientific">Thalassolituus maritimus</name>
    <dbReference type="NCBI Taxonomy" id="484498"/>
    <lineage>
        <taxon>Bacteria</taxon>
        <taxon>Pseudomonadati</taxon>
        <taxon>Pseudomonadota</taxon>
        <taxon>Gammaproteobacteria</taxon>
        <taxon>Oceanospirillales</taxon>
        <taxon>Oceanospirillaceae</taxon>
        <taxon>Thalassolituus</taxon>
    </lineage>
</organism>
<dbReference type="RefSeq" id="WP_353295992.1">
    <property type="nucleotide sequence ID" value="NZ_BAABWH010000010.1"/>
</dbReference>
<dbReference type="EMBL" id="BAABWH010000010">
    <property type="protein sequence ID" value="GAA6146781.1"/>
    <property type="molecule type" value="Genomic_DNA"/>
</dbReference>
<keyword evidence="1" id="KW-0472">Membrane</keyword>
<sequence length="87" mass="9734">MSRRDNLLTRWIEARQGRERHYLTRFSIGATLFFAGVGLMLFAEQRITPSLMQEVLTLVGLLLAGAGAALAASAYIILTLLRLFKHD</sequence>
<comment type="caution">
    <text evidence="2">The sequence shown here is derived from an EMBL/GenBank/DDBJ whole genome shotgun (WGS) entry which is preliminary data.</text>
</comment>
<dbReference type="Proteomes" id="UP001481413">
    <property type="component" value="Unassembled WGS sequence"/>
</dbReference>
<feature type="transmembrane region" description="Helical" evidence="1">
    <location>
        <begin position="55"/>
        <end position="81"/>
    </location>
</feature>
<reference evidence="2 3" key="1">
    <citation type="submission" date="2024-04" db="EMBL/GenBank/DDBJ databases">
        <title>Draft genome sequence of Thalassolituus maritimus NBRC 116585.</title>
        <authorList>
            <person name="Miyakawa T."/>
            <person name="Kusuya Y."/>
            <person name="Miura T."/>
        </authorList>
    </citation>
    <scope>NUCLEOTIDE SEQUENCE [LARGE SCALE GENOMIC DNA]</scope>
    <source>
        <strain evidence="2 3">5NW40-0001</strain>
    </source>
</reference>
<proteinExistence type="predicted"/>
<evidence type="ECO:0000313" key="3">
    <source>
        <dbReference type="Proteomes" id="UP001481413"/>
    </source>
</evidence>
<name>A0ABQ0A312_9GAMM</name>
<keyword evidence="1" id="KW-0812">Transmembrane</keyword>
<accession>A0ABQ0A312</accession>
<keyword evidence="3" id="KW-1185">Reference proteome</keyword>
<protein>
    <submittedName>
        <fullName evidence="2">Uncharacterized protein</fullName>
    </submittedName>
</protein>